<feature type="compositionally biased region" description="Acidic residues" evidence="3">
    <location>
        <begin position="501"/>
        <end position="511"/>
    </location>
</feature>
<protein>
    <submittedName>
        <fullName evidence="6">Regulator of G protein signaling-like domain</fullName>
    </submittedName>
</protein>
<dbReference type="Gene3D" id="1.10.167.10">
    <property type="entry name" value="Regulator of G-protein Signalling 4, domain 2"/>
    <property type="match status" value="1"/>
</dbReference>
<dbReference type="SUPFAM" id="SSF50156">
    <property type="entry name" value="PDZ domain-like"/>
    <property type="match status" value="1"/>
</dbReference>
<dbReference type="GO" id="GO:0001664">
    <property type="term" value="F:G protein-coupled receptor binding"/>
    <property type="evidence" value="ECO:0007669"/>
    <property type="project" value="TreeGrafter"/>
</dbReference>
<gene>
    <name evidence="6" type="ORF">QE152_g1288</name>
</gene>
<dbReference type="Pfam" id="PF09128">
    <property type="entry name" value="RGS-like"/>
    <property type="match status" value="1"/>
</dbReference>
<dbReference type="Pfam" id="PF00130">
    <property type="entry name" value="C1_1"/>
    <property type="match status" value="1"/>
</dbReference>
<dbReference type="SUPFAM" id="SSF48097">
    <property type="entry name" value="Regulator of G-protein signaling, RGS"/>
    <property type="match status" value="1"/>
</dbReference>
<sequence length="907" mass="101927">MDNSNTVTDRKTTTNINGSVRRPTPVYPPHVATQAGPGRPTSLLESPTHPPGQYQIVRVVVSRDEKGYGMKVSGDNPVYVQSVKPGGAAEKAGLHSGDKIMEVNGENVTSSTHTEVVSLIRSSSQVVLTVQQRMGGHRMGSPSLHNRPVTTHSPARITGPQPVNDEKLFQLQLEREQHFRLMIEKEERYLEALRSQLARSPDEKKILELEKAERNLQKLQGMLQNHVRNQSEQTPPFTYPVDNKETPPPLPRTPPPNFLPPKTKKLKSFFNANESIPSTTEVPPPLPKRNRTGTPATLIDAQNNQYYAQYVNGKVNSQLFLNNELNLILRDKENNTKHNSDTSDIRVRSYSLDRKKRIADDTEVMVDNALYSDFTILDPSIPPPLPPRTVPNSKSSGSDPDAANSINKQLSYPLVATCATLVNNYSPNHTHHRTKSSPESLLLLSPAEASKRLIASESMSDIRPLHYDTTATPPGTPPPPYPSPVTCRKLPDNNRSSANTEEVDIPCDETPVEYSSPDISPLRGSGPSPALIRVLANSSPIHAANPQTTQQSIMSMEDDEISDQEINQLEDHGPFRSLALLWDHTPHLAVFMNYVLLNSDPNSLLFYLLTNLYKEGNEMKKWAYEIHSSFLVPGAPLHLSNVEENIAHEIDDVLTREHDKEEIMRKIFRKARNKAREELTKQLSDFQQKRTAGLGTMYGPPDSILAEVNADKAREQKFYETLLLDKLDPYVEEVEKEIYDSRKYYTAAALTTVIVRVFGVRSTTHALDRFPTFVNKERSFRPKFIKYSRKFSVLGHTYVAQQYYTVISCYHCHQIIYGIGPQGYQCLVCGINLHRPCVKLYEDNCPGPITKKGIHKLMDFRASKDQRRKQSSHSTPFDKKTSEDKDSGLDSAEGGKCPFLYDSKLNV</sequence>
<dbReference type="Pfam" id="PF00595">
    <property type="entry name" value="PDZ"/>
    <property type="match status" value="1"/>
</dbReference>
<dbReference type="InterPro" id="IPR046349">
    <property type="entry name" value="C1-like_sf"/>
</dbReference>
<feature type="compositionally biased region" description="Pro residues" evidence="3">
    <location>
        <begin position="380"/>
        <end position="389"/>
    </location>
</feature>
<dbReference type="InterPro" id="IPR001478">
    <property type="entry name" value="PDZ"/>
</dbReference>
<feature type="region of interest" description="Disordered" evidence="3">
    <location>
        <begin position="1"/>
        <end position="51"/>
    </location>
</feature>
<name>A0AAW1N3E5_POPJA</name>
<dbReference type="PANTHER" id="PTHR45872:SF2">
    <property type="entry name" value="RHO GUANINE NUCLEOTIDE EXCHANGE FACTOR 2, ISOFORM D"/>
    <property type="match status" value="1"/>
</dbReference>
<dbReference type="EMBL" id="JASPKY010000007">
    <property type="protein sequence ID" value="KAK9754471.1"/>
    <property type="molecule type" value="Genomic_DNA"/>
</dbReference>
<accession>A0AAW1N3E5</accession>
<dbReference type="PROSITE" id="PS50106">
    <property type="entry name" value="PDZ"/>
    <property type="match status" value="1"/>
</dbReference>
<proteinExistence type="predicted"/>
<feature type="compositionally biased region" description="Basic and acidic residues" evidence="3">
    <location>
        <begin position="876"/>
        <end position="888"/>
    </location>
</feature>
<dbReference type="Gene3D" id="2.30.42.10">
    <property type="match status" value="1"/>
</dbReference>
<dbReference type="InterPro" id="IPR036305">
    <property type="entry name" value="RGS_sf"/>
</dbReference>
<evidence type="ECO:0000256" key="3">
    <source>
        <dbReference type="SAM" id="MobiDB-lite"/>
    </source>
</evidence>
<evidence type="ECO:0000259" key="4">
    <source>
        <dbReference type="PROSITE" id="PS50081"/>
    </source>
</evidence>
<dbReference type="Gene3D" id="3.30.60.20">
    <property type="match status" value="1"/>
</dbReference>
<dbReference type="SMART" id="SM00109">
    <property type="entry name" value="C1"/>
    <property type="match status" value="1"/>
</dbReference>
<keyword evidence="2" id="KW-0862">Zinc</keyword>
<feature type="domain" description="Phorbol-ester/DAG-type" evidence="4">
    <location>
        <begin position="795"/>
        <end position="845"/>
    </location>
</feature>
<feature type="compositionally biased region" description="Pro residues" evidence="3">
    <location>
        <begin position="246"/>
        <end position="259"/>
    </location>
</feature>
<dbReference type="SMART" id="SM00228">
    <property type="entry name" value="PDZ"/>
    <property type="match status" value="1"/>
</dbReference>
<dbReference type="InterPro" id="IPR036034">
    <property type="entry name" value="PDZ_sf"/>
</dbReference>
<feature type="region of interest" description="Disordered" evidence="3">
    <location>
        <begin position="377"/>
        <end position="405"/>
    </location>
</feature>
<evidence type="ECO:0000256" key="2">
    <source>
        <dbReference type="ARBA" id="ARBA00022833"/>
    </source>
</evidence>
<feature type="region of interest" description="Disordered" evidence="3">
    <location>
        <begin position="491"/>
        <end position="523"/>
    </location>
</feature>
<dbReference type="PANTHER" id="PTHR45872">
    <property type="entry name" value="RHO GUANINE NUCLEOTIDE EXCHANGE FACTOR 2, ISOFORM D"/>
    <property type="match status" value="1"/>
</dbReference>
<feature type="region of interest" description="Disordered" evidence="3">
    <location>
        <begin position="136"/>
        <end position="162"/>
    </location>
</feature>
<dbReference type="InterPro" id="IPR044926">
    <property type="entry name" value="RGS_subdomain_2"/>
</dbReference>
<dbReference type="PROSITE" id="PS00479">
    <property type="entry name" value="ZF_DAG_PE_1"/>
    <property type="match status" value="1"/>
</dbReference>
<dbReference type="AlphaFoldDB" id="A0AAW1N3E5"/>
<keyword evidence="1" id="KW-0479">Metal-binding</keyword>
<dbReference type="GO" id="GO:0046872">
    <property type="term" value="F:metal ion binding"/>
    <property type="evidence" value="ECO:0007669"/>
    <property type="project" value="UniProtKB-KW"/>
</dbReference>
<feature type="compositionally biased region" description="Polar residues" evidence="3">
    <location>
        <begin position="392"/>
        <end position="405"/>
    </location>
</feature>
<dbReference type="GO" id="GO:0005737">
    <property type="term" value="C:cytoplasm"/>
    <property type="evidence" value="ECO:0007669"/>
    <property type="project" value="InterPro"/>
</dbReference>
<reference evidence="6 7" key="1">
    <citation type="journal article" date="2024" name="BMC Genomics">
        <title>De novo assembly and annotation of Popillia japonica's genome with initial clues to its potential as an invasive pest.</title>
        <authorList>
            <person name="Cucini C."/>
            <person name="Boschi S."/>
            <person name="Funari R."/>
            <person name="Cardaioli E."/>
            <person name="Iannotti N."/>
            <person name="Marturano G."/>
            <person name="Paoli F."/>
            <person name="Bruttini M."/>
            <person name="Carapelli A."/>
            <person name="Frati F."/>
            <person name="Nardi F."/>
        </authorList>
    </citation>
    <scope>NUCLEOTIDE SEQUENCE [LARGE SCALE GENOMIC DNA]</scope>
    <source>
        <strain evidence="6">DMR45628</strain>
    </source>
</reference>
<dbReference type="Proteomes" id="UP001458880">
    <property type="component" value="Unassembled WGS sequence"/>
</dbReference>
<comment type="caution">
    <text evidence="6">The sequence shown here is derived from an EMBL/GenBank/DDBJ whole genome shotgun (WGS) entry which is preliminary data.</text>
</comment>
<dbReference type="SUPFAM" id="SSF57889">
    <property type="entry name" value="Cysteine-rich domain"/>
    <property type="match status" value="1"/>
</dbReference>
<feature type="region of interest" description="Disordered" evidence="3">
    <location>
        <begin position="862"/>
        <end position="907"/>
    </location>
</feature>
<dbReference type="GO" id="GO:0005085">
    <property type="term" value="F:guanyl-nucleotide exchange factor activity"/>
    <property type="evidence" value="ECO:0007669"/>
    <property type="project" value="InterPro"/>
</dbReference>
<evidence type="ECO:0000313" key="7">
    <source>
        <dbReference type="Proteomes" id="UP001458880"/>
    </source>
</evidence>
<keyword evidence="7" id="KW-1185">Reference proteome</keyword>
<evidence type="ECO:0000313" key="6">
    <source>
        <dbReference type="EMBL" id="KAK9754471.1"/>
    </source>
</evidence>
<dbReference type="GO" id="GO:0007186">
    <property type="term" value="P:G protein-coupled receptor signaling pathway"/>
    <property type="evidence" value="ECO:0007669"/>
    <property type="project" value="TreeGrafter"/>
</dbReference>
<dbReference type="InterPro" id="IPR015212">
    <property type="entry name" value="RGS-like_dom"/>
</dbReference>
<feature type="compositionally biased region" description="Polar residues" evidence="3">
    <location>
        <begin position="1"/>
        <end position="18"/>
    </location>
</feature>
<evidence type="ECO:0000259" key="5">
    <source>
        <dbReference type="PROSITE" id="PS50106"/>
    </source>
</evidence>
<feature type="domain" description="PDZ" evidence="5">
    <location>
        <begin position="58"/>
        <end position="135"/>
    </location>
</feature>
<dbReference type="InterPro" id="IPR002219">
    <property type="entry name" value="PKC_DAG/PE"/>
</dbReference>
<dbReference type="PROSITE" id="PS50081">
    <property type="entry name" value="ZF_DAG_PE_2"/>
    <property type="match status" value="1"/>
</dbReference>
<organism evidence="6 7">
    <name type="scientific">Popillia japonica</name>
    <name type="common">Japanese beetle</name>
    <dbReference type="NCBI Taxonomy" id="7064"/>
    <lineage>
        <taxon>Eukaryota</taxon>
        <taxon>Metazoa</taxon>
        <taxon>Ecdysozoa</taxon>
        <taxon>Arthropoda</taxon>
        <taxon>Hexapoda</taxon>
        <taxon>Insecta</taxon>
        <taxon>Pterygota</taxon>
        <taxon>Neoptera</taxon>
        <taxon>Endopterygota</taxon>
        <taxon>Coleoptera</taxon>
        <taxon>Polyphaga</taxon>
        <taxon>Scarabaeiformia</taxon>
        <taxon>Scarabaeidae</taxon>
        <taxon>Rutelinae</taxon>
        <taxon>Popillia</taxon>
    </lineage>
</organism>
<evidence type="ECO:0000256" key="1">
    <source>
        <dbReference type="ARBA" id="ARBA00022723"/>
    </source>
</evidence>
<feature type="region of interest" description="Disordered" evidence="3">
    <location>
        <begin position="228"/>
        <end position="262"/>
    </location>
</feature>